<dbReference type="VEuPathDB" id="ToxoDB:TGP89_309025"/>
<comment type="caution">
    <text evidence="3">The sequence shown here is derived from an EMBL/GenBank/DDBJ whole genome shotgun (WGS) entry which is preliminary data.</text>
</comment>
<evidence type="ECO:0000256" key="2">
    <source>
        <dbReference type="SAM" id="Phobius"/>
    </source>
</evidence>
<gene>
    <name evidence="3" type="ORF">TGP89_309025</name>
</gene>
<dbReference type="OrthoDB" id="10574263at2759"/>
<name>A0A086K838_TOXGO</name>
<evidence type="ECO:0000256" key="1">
    <source>
        <dbReference type="SAM" id="MobiDB-lite"/>
    </source>
</evidence>
<dbReference type="EMBL" id="AEYI02001181">
    <property type="protein sequence ID" value="KFG40556.1"/>
    <property type="molecule type" value="Genomic_DNA"/>
</dbReference>
<feature type="transmembrane region" description="Helical" evidence="2">
    <location>
        <begin position="49"/>
        <end position="70"/>
    </location>
</feature>
<feature type="region of interest" description="Disordered" evidence="1">
    <location>
        <begin position="84"/>
        <end position="119"/>
    </location>
</feature>
<keyword evidence="2 3" id="KW-0812">Transmembrane</keyword>
<organism evidence="3 4">
    <name type="scientific">Toxoplasma gondii p89</name>
    <dbReference type="NCBI Taxonomy" id="943119"/>
    <lineage>
        <taxon>Eukaryota</taxon>
        <taxon>Sar</taxon>
        <taxon>Alveolata</taxon>
        <taxon>Apicomplexa</taxon>
        <taxon>Conoidasida</taxon>
        <taxon>Coccidia</taxon>
        <taxon>Eucoccidiorida</taxon>
        <taxon>Eimeriorina</taxon>
        <taxon>Sarcocystidae</taxon>
        <taxon>Toxoplasma</taxon>
    </lineage>
</organism>
<proteinExistence type="predicted"/>
<feature type="compositionally biased region" description="Basic and acidic residues" evidence="1">
    <location>
        <begin position="91"/>
        <end position="104"/>
    </location>
</feature>
<accession>A0A086K838</accession>
<protein>
    <submittedName>
        <fullName evidence="3">Putative transmembrane protein</fullName>
    </submittedName>
</protein>
<dbReference type="Proteomes" id="UP000028828">
    <property type="component" value="Unassembled WGS sequence"/>
</dbReference>
<keyword evidence="2" id="KW-0472">Membrane</keyword>
<keyword evidence="2" id="KW-1133">Transmembrane helix</keyword>
<evidence type="ECO:0000313" key="4">
    <source>
        <dbReference type="Proteomes" id="UP000028828"/>
    </source>
</evidence>
<sequence length="119" mass="13701">MVPEALLFPCLPVQMCQTMLSQRKTPAMMERVCSNRNVDRLWLHATRSAVFALCFIILFTSSSPSSAWLSTQFDPQMWYRETGNAPQKEGLLPDRVKGEERRSLQDSGTQEMYVRQKRG</sequence>
<reference evidence="3 4" key="1">
    <citation type="submission" date="2014-03" db="EMBL/GenBank/DDBJ databases">
        <authorList>
            <person name="Sibley D."/>
            <person name="Venepally P."/>
            <person name="Karamycheva S."/>
            <person name="Hadjithomas M."/>
            <person name="Khan A."/>
            <person name="Brunk B."/>
            <person name="Roos D."/>
            <person name="Caler E."/>
            <person name="Lorenzi H."/>
        </authorList>
    </citation>
    <scope>NUCLEOTIDE SEQUENCE [LARGE SCALE GENOMIC DNA]</scope>
    <source>
        <strain evidence="4">p89</strain>
    </source>
</reference>
<evidence type="ECO:0000313" key="3">
    <source>
        <dbReference type="EMBL" id="KFG40556.1"/>
    </source>
</evidence>
<dbReference type="AlphaFoldDB" id="A0A086K838"/>